<feature type="transmembrane region" description="Helical" evidence="1">
    <location>
        <begin position="21"/>
        <end position="37"/>
    </location>
</feature>
<dbReference type="RefSeq" id="WP_021779799.1">
    <property type="nucleotide sequence ID" value="NZ_BANO01000183.1"/>
</dbReference>
<accession>U3AAX5</accession>
<dbReference type="Proteomes" id="UP000016986">
    <property type="component" value="Unassembled WGS sequence"/>
</dbReference>
<feature type="transmembrane region" description="Helical" evidence="1">
    <location>
        <begin position="49"/>
        <end position="67"/>
    </location>
</feature>
<keyword evidence="1" id="KW-1133">Transmembrane helix</keyword>
<keyword evidence="1" id="KW-0472">Membrane</keyword>
<dbReference type="OrthoDB" id="308076at2157"/>
<dbReference type="Pfam" id="PF24412">
    <property type="entry name" value="DUF7546"/>
    <property type="match status" value="1"/>
</dbReference>
<dbReference type="EMBL" id="BATA01000010">
    <property type="protein sequence ID" value="GAD51913.1"/>
    <property type="molecule type" value="Genomic_DNA"/>
</dbReference>
<dbReference type="AlphaFoldDB" id="U3AAX5"/>
<feature type="transmembrane region" description="Helical" evidence="1">
    <location>
        <begin position="203"/>
        <end position="220"/>
    </location>
</feature>
<reference evidence="2 3" key="1">
    <citation type="submission" date="2013-09" db="EMBL/GenBank/DDBJ databases">
        <title>Whole genome sequencing of Halarchaeum acidiphilum strain MH1-52-1.</title>
        <authorList>
            <person name="Shimane Y."/>
            <person name="Minegishi H."/>
            <person name="Nishi S."/>
            <person name="Echigo A."/>
            <person name="Shuto A."/>
            <person name="Konishi M."/>
            <person name="Ito T."/>
            <person name="Ohkuma M."/>
            <person name="Ohta Y."/>
            <person name="Nagano Y."/>
            <person name="Tsubouchi T."/>
            <person name="Mori K."/>
            <person name="Usui K."/>
            <person name="Kamekura M."/>
            <person name="Usami R."/>
            <person name="Takaki Y."/>
            <person name="Hatada Y."/>
        </authorList>
    </citation>
    <scope>NUCLEOTIDE SEQUENCE [LARGE SCALE GENOMIC DNA]</scope>
    <source>
        <strain evidence="2 3">JCM 16109</strain>
    </source>
</reference>
<keyword evidence="1" id="KW-0812">Transmembrane</keyword>
<feature type="transmembrane region" description="Helical" evidence="1">
    <location>
        <begin position="134"/>
        <end position="156"/>
    </location>
</feature>
<protein>
    <submittedName>
        <fullName evidence="2">Uncharacterized protein</fullName>
    </submittedName>
</protein>
<dbReference type="eggNOG" id="arCOG04547">
    <property type="taxonomic scope" value="Archaea"/>
</dbReference>
<feature type="transmembrane region" description="Helical" evidence="1">
    <location>
        <begin position="79"/>
        <end position="98"/>
    </location>
</feature>
<evidence type="ECO:0000313" key="3">
    <source>
        <dbReference type="Proteomes" id="UP000016986"/>
    </source>
</evidence>
<name>U3AAX5_9EURY</name>
<gene>
    <name evidence="2" type="ORF">MBEHAL_0673</name>
</gene>
<feature type="transmembrane region" description="Helical" evidence="1">
    <location>
        <begin position="168"/>
        <end position="191"/>
    </location>
</feature>
<organism evidence="2 3">
    <name type="scientific">Halarchaeum acidiphilum MH1-52-1</name>
    <dbReference type="NCBI Taxonomy" id="1261545"/>
    <lineage>
        <taxon>Archaea</taxon>
        <taxon>Methanobacteriati</taxon>
        <taxon>Methanobacteriota</taxon>
        <taxon>Stenosarchaea group</taxon>
        <taxon>Halobacteria</taxon>
        <taxon>Halobacteriales</taxon>
        <taxon>Halobacteriaceae</taxon>
    </lineage>
</organism>
<dbReference type="InterPro" id="IPR055968">
    <property type="entry name" value="DUF7546"/>
</dbReference>
<proteinExistence type="predicted"/>
<comment type="caution">
    <text evidence="2">The sequence shown here is derived from an EMBL/GenBank/DDBJ whole genome shotgun (WGS) entry which is preliminary data.</text>
</comment>
<keyword evidence="3" id="KW-1185">Reference proteome</keyword>
<evidence type="ECO:0000256" key="1">
    <source>
        <dbReference type="SAM" id="Phobius"/>
    </source>
</evidence>
<sequence length="234" mass="24697">MATSTPRRPMPDALDSRAARVLGLLVLYELVGSYLYFRYTPAQPTRLRYLVYPFVWVNVGLLAALTVRTTAGSRRHRALALAVAVPYTLAVLYVPGVLQVTLPGIRTLPPSAPHWDLVWAAPGWGPLLTYESSLVVANLVPYKVVGYLALGSLVYANVLRVSRASLGGLLGLVTCVSCAAPLFASGVALLGGGAGLVAVATRYSVDLGTLAFLVSVVFLYRGANGAWPLAGGAE</sequence>
<evidence type="ECO:0000313" key="2">
    <source>
        <dbReference type="EMBL" id="GAD51913.1"/>
    </source>
</evidence>